<dbReference type="GO" id="GO:0019933">
    <property type="term" value="P:cAMP-mediated signaling"/>
    <property type="evidence" value="ECO:0007669"/>
    <property type="project" value="TreeGrafter"/>
</dbReference>
<dbReference type="WBParaSite" id="SVE_0867100.1">
    <property type="protein sequence ID" value="SVE_0867100.1"/>
    <property type="gene ID" value="SVE_0867100"/>
</dbReference>
<dbReference type="GO" id="GO:0005737">
    <property type="term" value="C:cytoplasm"/>
    <property type="evidence" value="ECO:0007669"/>
    <property type="project" value="TreeGrafter"/>
</dbReference>
<dbReference type="Pfam" id="PF08603">
    <property type="entry name" value="CAP_C"/>
    <property type="match status" value="1"/>
</dbReference>
<dbReference type="InterPro" id="IPR013992">
    <property type="entry name" value="Adenylate_cyclase-assoc_CAP_N"/>
</dbReference>
<evidence type="ECO:0000256" key="1">
    <source>
        <dbReference type="ARBA" id="ARBA00004202"/>
    </source>
</evidence>
<dbReference type="Pfam" id="PF21938">
    <property type="entry name" value="CAP_N"/>
    <property type="match status" value="1"/>
</dbReference>
<feature type="region of interest" description="Disordered" evidence="6">
    <location>
        <begin position="39"/>
        <end position="64"/>
    </location>
</feature>
<dbReference type="Pfam" id="PF01213">
    <property type="entry name" value="CAP_N-CM"/>
    <property type="match status" value="1"/>
</dbReference>
<evidence type="ECO:0000256" key="4">
    <source>
        <dbReference type="ARBA" id="ARBA00023136"/>
    </source>
</evidence>
<dbReference type="GO" id="GO:0003779">
    <property type="term" value="F:actin binding"/>
    <property type="evidence" value="ECO:0007669"/>
    <property type="project" value="InterPro"/>
</dbReference>
<dbReference type="STRING" id="75913.A0A0K0FIF2"/>
<organism evidence="8 9">
    <name type="scientific">Strongyloides venezuelensis</name>
    <name type="common">Threadworm</name>
    <dbReference type="NCBI Taxonomy" id="75913"/>
    <lineage>
        <taxon>Eukaryota</taxon>
        <taxon>Metazoa</taxon>
        <taxon>Ecdysozoa</taxon>
        <taxon>Nematoda</taxon>
        <taxon>Chromadorea</taxon>
        <taxon>Rhabditida</taxon>
        <taxon>Tylenchina</taxon>
        <taxon>Panagrolaimomorpha</taxon>
        <taxon>Strongyloidoidea</taxon>
        <taxon>Strongyloididae</taxon>
        <taxon>Strongyloides</taxon>
    </lineage>
</organism>
<protein>
    <recommendedName>
        <fullName evidence="5">Adenylyl cyclase-associated protein</fullName>
    </recommendedName>
</protein>
<dbReference type="GO" id="GO:0007015">
    <property type="term" value="P:actin filament organization"/>
    <property type="evidence" value="ECO:0007669"/>
    <property type="project" value="TreeGrafter"/>
</dbReference>
<evidence type="ECO:0000313" key="9">
    <source>
        <dbReference type="WBParaSite" id="SVE_0867100.1"/>
    </source>
</evidence>
<evidence type="ECO:0000256" key="3">
    <source>
        <dbReference type="ARBA" id="ARBA00022475"/>
    </source>
</evidence>
<dbReference type="PROSITE" id="PS51329">
    <property type="entry name" value="C_CAP_COFACTOR_C"/>
    <property type="match status" value="1"/>
</dbReference>
<dbReference type="Gene3D" id="1.25.40.330">
    <property type="entry name" value="Adenylate cyclase-associated CAP, N-terminal domain"/>
    <property type="match status" value="1"/>
</dbReference>
<dbReference type="Proteomes" id="UP000035680">
    <property type="component" value="Unassembled WGS sequence"/>
</dbReference>
<dbReference type="InterPro" id="IPR036222">
    <property type="entry name" value="CAP_N_sf"/>
</dbReference>
<dbReference type="PROSITE" id="PS01089">
    <property type="entry name" value="CAP_2"/>
    <property type="match status" value="1"/>
</dbReference>
<evidence type="ECO:0000256" key="6">
    <source>
        <dbReference type="SAM" id="MobiDB-lite"/>
    </source>
</evidence>
<feature type="compositionally biased region" description="Low complexity" evidence="6">
    <location>
        <begin position="236"/>
        <end position="253"/>
    </location>
</feature>
<feature type="compositionally biased region" description="Pro residues" evidence="6">
    <location>
        <begin position="254"/>
        <end position="263"/>
    </location>
</feature>
<dbReference type="PANTHER" id="PTHR10652:SF0">
    <property type="entry name" value="ADENYLYL CYCLASE-ASSOCIATED PROTEIN"/>
    <property type="match status" value="1"/>
</dbReference>
<keyword evidence="3" id="KW-1003">Cell membrane</keyword>
<reference evidence="8" key="1">
    <citation type="submission" date="2014-07" db="EMBL/GenBank/DDBJ databases">
        <authorList>
            <person name="Martin A.A"/>
            <person name="De Silva N."/>
        </authorList>
    </citation>
    <scope>NUCLEOTIDE SEQUENCE</scope>
</reference>
<dbReference type="InterPro" id="IPR017901">
    <property type="entry name" value="C-CAP_CF_C-like"/>
</dbReference>
<dbReference type="SUPFAM" id="SSF69340">
    <property type="entry name" value="C-terminal domain of adenylylcyclase associated protein"/>
    <property type="match status" value="1"/>
</dbReference>
<reference evidence="9" key="2">
    <citation type="submission" date="2015-08" db="UniProtKB">
        <authorList>
            <consortium name="WormBaseParasite"/>
        </authorList>
    </citation>
    <scope>IDENTIFICATION</scope>
</reference>
<dbReference type="FunFam" id="1.25.40.330:FF:000001">
    <property type="entry name" value="Adenylyl cyclase-associated protein"/>
    <property type="match status" value="1"/>
</dbReference>
<dbReference type="InterPro" id="IPR036223">
    <property type="entry name" value="CAP_C_sf"/>
</dbReference>
<dbReference type="SUPFAM" id="SSF101278">
    <property type="entry name" value="N-terminal domain of adenylylcyclase associated protein, CAP"/>
    <property type="match status" value="1"/>
</dbReference>
<feature type="region of interest" description="Disordered" evidence="6">
    <location>
        <begin position="229"/>
        <end position="270"/>
    </location>
</feature>
<dbReference type="InterPro" id="IPR013912">
    <property type="entry name" value="Adenylate_cyclase-assoc_CAP_C"/>
</dbReference>
<dbReference type="SMART" id="SM00673">
    <property type="entry name" value="CARP"/>
    <property type="match status" value="2"/>
</dbReference>
<sequence length="496" mass="54620">MTYNNIFIFFRIMSTSDLESLVKRLETAVVKVETLAMQKPSLPPKPSSGGCGNKPSGESNAPPNVVRQFEDDVLSAVNEFVTISNKIGGDLTIAGEKVKTIFENQKNFIWLAASQPQVPDSELGSKLVPLSTLMSEVVEFKDSNRRSNFFNHLSAVAEGIQSTGWLAVKPTPAPFIKDMQEASMFYINRVRKDHKDGDKVHLDWANQWVNVLDSLHKYVRQNHTTGLVWNSSPGNSPSDSMLSQPSSSSSKAGGPPPPPPPPKDLFNDVKKVQPSDGREALFAEINKGEGITSGLKKVTADMQTHKNPSLRATSIVSGGNKEKSSTLSSSPKVEVIKPPRIELEQGKTWCVEYYKNDKNVVVNIGDMKQTVYIFKCEGSVIQIKGKVNSIMMDSCKKTSIVFDNLLSQIEIINSQSIQVQTLGKLPTISIQKTDGCQVYLSKESLDAEIVHSKSSEMNVLVPDGDDGDFVEFALPEQYKTTYDATKKKIETILSDI</sequence>
<name>A0A0K0FIF2_STRVS</name>
<evidence type="ECO:0000313" key="8">
    <source>
        <dbReference type="Proteomes" id="UP000035680"/>
    </source>
</evidence>
<keyword evidence="4" id="KW-0472">Membrane</keyword>
<dbReference type="AlphaFoldDB" id="A0A0K0FIF2"/>
<keyword evidence="8" id="KW-1185">Reference proteome</keyword>
<dbReference type="InterPro" id="IPR006599">
    <property type="entry name" value="CARP_motif"/>
</dbReference>
<dbReference type="FunFam" id="2.160.20.70:FF:000001">
    <property type="entry name" value="Adenylyl cyclase-associated protein"/>
    <property type="match status" value="1"/>
</dbReference>
<evidence type="ECO:0000256" key="2">
    <source>
        <dbReference type="ARBA" id="ARBA00007659"/>
    </source>
</evidence>
<feature type="region of interest" description="Disordered" evidence="6">
    <location>
        <begin position="312"/>
        <end position="331"/>
    </location>
</feature>
<dbReference type="InterPro" id="IPR016098">
    <property type="entry name" value="CAP/MinC_C"/>
</dbReference>
<proteinExistence type="inferred from homology"/>
<dbReference type="PANTHER" id="PTHR10652">
    <property type="entry name" value="ADENYLYL CYCLASE-ASSOCIATED PROTEIN"/>
    <property type="match status" value="1"/>
</dbReference>
<dbReference type="GO" id="GO:0000902">
    <property type="term" value="P:cell morphogenesis"/>
    <property type="evidence" value="ECO:0007669"/>
    <property type="project" value="TreeGrafter"/>
</dbReference>
<accession>A0A0K0FIF2</accession>
<dbReference type="InterPro" id="IPR053950">
    <property type="entry name" value="CAP_N"/>
</dbReference>
<dbReference type="GO" id="GO:0008179">
    <property type="term" value="F:adenylate cyclase binding"/>
    <property type="evidence" value="ECO:0007669"/>
    <property type="project" value="TreeGrafter"/>
</dbReference>
<evidence type="ECO:0000256" key="5">
    <source>
        <dbReference type="RuleBase" id="RU000647"/>
    </source>
</evidence>
<evidence type="ECO:0000259" key="7">
    <source>
        <dbReference type="PROSITE" id="PS51329"/>
    </source>
</evidence>
<dbReference type="InterPro" id="IPR001837">
    <property type="entry name" value="Adenylate_cyclase-assoc_CAP"/>
</dbReference>
<feature type="domain" description="C-CAP/cofactor C-like" evidence="7">
    <location>
        <begin position="338"/>
        <end position="474"/>
    </location>
</feature>
<comment type="similarity">
    <text evidence="2 5">Belongs to the CAP family.</text>
</comment>
<dbReference type="InterPro" id="IPR028417">
    <property type="entry name" value="CAP_CS_C"/>
</dbReference>
<dbReference type="GO" id="GO:0005886">
    <property type="term" value="C:plasma membrane"/>
    <property type="evidence" value="ECO:0007669"/>
    <property type="project" value="UniProtKB-SubCell"/>
</dbReference>
<dbReference type="Gene3D" id="2.160.20.70">
    <property type="match status" value="1"/>
</dbReference>
<comment type="subcellular location">
    <subcellularLocation>
        <location evidence="1">Cell membrane</location>
        <topology evidence="1">Peripheral membrane protein</topology>
    </subcellularLocation>
</comment>